<dbReference type="RefSeq" id="WP_073098392.1">
    <property type="nucleotide sequence ID" value="NZ_FRCY01000028.1"/>
</dbReference>
<evidence type="ECO:0000313" key="3">
    <source>
        <dbReference type="Proteomes" id="UP000184513"/>
    </source>
</evidence>
<evidence type="ECO:0008006" key="4">
    <source>
        <dbReference type="Google" id="ProtNLM"/>
    </source>
</evidence>
<dbReference type="EMBL" id="FRCY01000028">
    <property type="protein sequence ID" value="SHN35669.1"/>
    <property type="molecule type" value="Genomic_DNA"/>
</dbReference>
<keyword evidence="1" id="KW-1133">Transmembrane helix</keyword>
<dbReference type="AlphaFoldDB" id="A0A1M7QVR3"/>
<evidence type="ECO:0000256" key="1">
    <source>
        <dbReference type="SAM" id="Phobius"/>
    </source>
</evidence>
<proteinExistence type="predicted"/>
<dbReference type="Proteomes" id="UP000184513">
    <property type="component" value="Unassembled WGS sequence"/>
</dbReference>
<organism evidence="2 3">
    <name type="scientific">Cyclobacterium lianum</name>
    <dbReference type="NCBI Taxonomy" id="388280"/>
    <lineage>
        <taxon>Bacteria</taxon>
        <taxon>Pseudomonadati</taxon>
        <taxon>Bacteroidota</taxon>
        <taxon>Cytophagia</taxon>
        <taxon>Cytophagales</taxon>
        <taxon>Cyclobacteriaceae</taxon>
        <taxon>Cyclobacterium</taxon>
    </lineage>
</organism>
<reference evidence="2 3" key="1">
    <citation type="submission" date="2016-11" db="EMBL/GenBank/DDBJ databases">
        <authorList>
            <person name="Jaros S."/>
            <person name="Januszkiewicz K."/>
            <person name="Wedrychowicz H."/>
        </authorList>
    </citation>
    <scope>NUCLEOTIDE SEQUENCE [LARGE SCALE GENOMIC DNA]</scope>
    <source>
        <strain evidence="2 3">CGMCC 1.6102</strain>
    </source>
</reference>
<gene>
    <name evidence="2" type="ORF">SAMN04488057_12813</name>
</gene>
<keyword evidence="1" id="KW-0812">Transmembrane</keyword>
<keyword evidence="3" id="KW-1185">Reference proteome</keyword>
<feature type="transmembrane region" description="Helical" evidence="1">
    <location>
        <begin position="6"/>
        <end position="26"/>
    </location>
</feature>
<sequence length="83" mass="9029">MNTTLKKPLIILTFFMFIIAVSLIGFSRGSANLIKKDAAMENAIAGTIAIGCINTFDWRDVCYTSQFTVIGCRNQFAAGCGIE</sequence>
<evidence type="ECO:0000313" key="2">
    <source>
        <dbReference type="EMBL" id="SHN35669.1"/>
    </source>
</evidence>
<accession>A0A1M7QVR3</accession>
<name>A0A1M7QVR3_9BACT</name>
<keyword evidence="1" id="KW-0472">Membrane</keyword>
<protein>
    <recommendedName>
        <fullName evidence="4">NVEALA protein</fullName>
    </recommendedName>
</protein>
<dbReference type="STRING" id="388280.SAMN04488057_12813"/>